<evidence type="ECO:0000256" key="3">
    <source>
        <dbReference type="ARBA" id="ARBA00022729"/>
    </source>
</evidence>
<keyword evidence="2" id="KW-0813">Transport</keyword>
<dbReference type="STRING" id="80852.AWOD_I_0820"/>
<evidence type="ECO:0000256" key="2">
    <source>
        <dbReference type="ARBA" id="ARBA00022448"/>
    </source>
</evidence>
<sequence>MVNRQHRCALWIASIFLLFSVNSFAFGISDLQQQLAQSTLVRGEFQQVRTMQMFNQPLSTSGTFLLDHEKGLLWQQTKPFPINLTLTQNKLRQSINGDAQVMNDSENPMAFYFTRLFLSLFKGDTDAIKENFTLQLSGEKDVWTLLLIPKTSPIDSVFKSIKIEGGQYLNRVVLSEVRGDVTEMVFTQQSTQPNTLTEKELAAFAF</sequence>
<feature type="chain" id="PRO_5001857604" evidence="5">
    <location>
        <begin position="26"/>
        <end position="206"/>
    </location>
</feature>
<dbReference type="KEGG" id="awd:AWOD_I_0820"/>
<comment type="subunit">
    <text evidence="1">Monomer.</text>
</comment>
<keyword evidence="7" id="KW-1185">Reference proteome</keyword>
<reference evidence="7" key="1">
    <citation type="submission" date="2014-09" db="EMBL/GenBank/DDBJ databases">
        <authorList>
            <person name="Hjerde E."/>
        </authorList>
    </citation>
    <scope>NUCLEOTIDE SEQUENCE [LARGE SCALE GENOMIC DNA]</scope>
    <source>
        <strain evidence="7">06/09/139</strain>
    </source>
</reference>
<evidence type="ECO:0000313" key="6">
    <source>
        <dbReference type="EMBL" id="CED70913.1"/>
    </source>
</evidence>
<dbReference type="CDD" id="cd16325">
    <property type="entry name" value="LolA"/>
    <property type="match status" value="1"/>
</dbReference>
<gene>
    <name evidence="6" type="ORF">AWOD_I_0820</name>
</gene>
<dbReference type="AlphaFoldDB" id="A0A090INM5"/>
<dbReference type="HOGENOM" id="CLU_091014_3_1_6"/>
<keyword evidence="3 5" id="KW-0732">Signal</keyword>
<dbReference type="PATRIC" id="fig|80852.17.peg.833"/>
<dbReference type="OrthoDB" id="5700849at2"/>
<dbReference type="Pfam" id="PF19574">
    <property type="entry name" value="LolA_3"/>
    <property type="match status" value="1"/>
</dbReference>
<accession>A0A090INM5</accession>
<proteinExistence type="predicted"/>
<protein>
    <submittedName>
        <fullName evidence="6">Putative outer membrane protein</fullName>
    </submittedName>
</protein>
<keyword evidence="4" id="KW-0653">Protein transport</keyword>
<name>A0A090INM5_9GAMM</name>
<dbReference type="GeneID" id="28540389"/>
<organism evidence="6 7">
    <name type="scientific">Aliivibrio wodanis</name>
    <dbReference type="NCBI Taxonomy" id="80852"/>
    <lineage>
        <taxon>Bacteria</taxon>
        <taxon>Pseudomonadati</taxon>
        <taxon>Pseudomonadota</taxon>
        <taxon>Gammaproteobacteria</taxon>
        <taxon>Vibrionales</taxon>
        <taxon>Vibrionaceae</taxon>
        <taxon>Aliivibrio</taxon>
    </lineage>
</organism>
<dbReference type="Gene3D" id="2.50.20.10">
    <property type="entry name" value="Lipoprotein localisation LolA/LolB/LppX"/>
    <property type="match status" value="1"/>
</dbReference>
<feature type="signal peptide" evidence="5">
    <location>
        <begin position="1"/>
        <end position="25"/>
    </location>
</feature>
<evidence type="ECO:0000313" key="7">
    <source>
        <dbReference type="Proteomes" id="UP000032427"/>
    </source>
</evidence>
<evidence type="ECO:0000256" key="1">
    <source>
        <dbReference type="ARBA" id="ARBA00011245"/>
    </source>
</evidence>
<evidence type="ECO:0000256" key="5">
    <source>
        <dbReference type="SAM" id="SignalP"/>
    </source>
</evidence>
<dbReference type="InterPro" id="IPR029046">
    <property type="entry name" value="LolA/LolB/LppX"/>
</dbReference>
<dbReference type="SUPFAM" id="SSF89392">
    <property type="entry name" value="Prokaryotic lipoproteins and lipoprotein localization factors"/>
    <property type="match status" value="1"/>
</dbReference>
<dbReference type="EMBL" id="LN554846">
    <property type="protein sequence ID" value="CED70913.1"/>
    <property type="molecule type" value="Genomic_DNA"/>
</dbReference>
<dbReference type="Proteomes" id="UP000032427">
    <property type="component" value="Chromosome 1"/>
</dbReference>
<dbReference type="InterPro" id="IPR004564">
    <property type="entry name" value="OM_lipoprot_carrier_LolA-like"/>
</dbReference>
<evidence type="ECO:0000256" key="4">
    <source>
        <dbReference type="ARBA" id="ARBA00022927"/>
    </source>
</evidence>
<dbReference type="GO" id="GO:0015031">
    <property type="term" value="P:protein transport"/>
    <property type="evidence" value="ECO:0007669"/>
    <property type="project" value="UniProtKB-KW"/>
</dbReference>